<reference evidence="2 3" key="1">
    <citation type="submission" date="2022-06" db="EMBL/GenBank/DDBJ databases">
        <title>Mycolicibacterium sp. CAU 1645 isolated from seawater.</title>
        <authorList>
            <person name="Kim W."/>
        </authorList>
    </citation>
    <scope>NUCLEOTIDE SEQUENCE [LARGE SCALE GENOMIC DNA]</scope>
    <source>
        <strain evidence="2 3">CAU 1645</strain>
    </source>
</reference>
<organism evidence="2 3">
    <name type="scientific">Mycolicibacterium arenosum</name>
    <dbReference type="NCBI Taxonomy" id="2952157"/>
    <lineage>
        <taxon>Bacteria</taxon>
        <taxon>Bacillati</taxon>
        <taxon>Actinomycetota</taxon>
        <taxon>Actinomycetes</taxon>
        <taxon>Mycobacteriales</taxon>
        <taxon>Mycobacteriaceae</taxon>
        <taxon>Mycolicibacterium</taxon>
    </lineage>
</organism>
<keyword evidence="3" id="KW-1185">Reference proteome</keyword>
<dbReference type="NCBIfam" id="NF046112">
    <property type="entry name" value="MSMEG_6209_Nter"/>
    <property type="match status" value="1"/>
</dbReference>
<evidence type="ECO:0000313" key="2">
    <source>
        <dbReference type="EMBL" id="MCP9276843.1"/>
    </source>
</evidence>
<dbReference type="Pfam" id="PF21234">
    <property type="entry name" value="Phosphatase-like_N"/>
    <property type="match status" value="1"/>
</dbReference>
<comment type="caution">
    <text evidence="2">The sequence shown here is derived from an EMBL/GenBank/DDBJ whole genome shotgun (WGS) entry which is preliminary data.</text>
</comment>
<sequence>MGAEHSLDRVIDTLTARFPALDRDTIADCVHATHARLQRNATIDSHLTALTQRQAGEALARRAGRPESVSDPI</sequence>
<dbReference type="EMBL" id="JANDBD010000020">
    <property type="protein sequence ID" value="MCP9276843.1"/>
    <property type="molecule type" value="Genomic_DNA"/>
</dbReference>
<feature type="domain" description="Protein-tyrosine-phosphatase-like N-terminal" evidence="1">
    <location>
        <begin position="7"/>
        <end position="59"/>
    </location>
</feature>
<dbReference type="RefSeq" id="WP_255065099.1">
    <property type="nucleotide sequence ID" value="NZ_JANDBD010000020.1"/>
</dbReference>
<accession>A0ABT1MCE8</accession>
<protein>
    <recommendedName>
        <fullName evidence="1">Protein-tyrosine-phosphatase-like N-terminal domain-containing protein</fullName>
    </recommendedName>
</protein>
<evidence type="ECO:0000259" key="1">
    <source>
        <dbReference type="Pfam" id="PF21234"/>
    </source>
</evidence>
<name>A0ABT1MCE8_9MYCO</name>
<dbReference type="Proteomes" id="UP001651690">
    <property type="component" value="Unassembled WGS sequence"/>
</dbReference>
<proteinExistence type="predicted"/>
<evidence type="ECO:0000313" key="3">
    <source>
        <dbReference type="Proteomes" id="UP001651690"/>
    </source>
</evidence>
<dbReference type="Gene3D" id="1.10.8.1060">
    <property type="entry name" value="Corynebacterium glutamicum thioredoxin-dependent arsenate reductase, N-terminal domain"/>
    <property type="match status" value="1"/>
</dbReference>
<gene>
    <name evidence="2" type="ORF">NM203_32155</name>
</gene>
<dbReference type="InterPro" id="IPR048716">
    <property type="entry name" value="Phosphatase-like_N"/>
</dbReference>